<dbReference type="Proteomes" id="UP000014500">
    <property type="component" value="Unassembled WGS sequence"/>
</dbReference>
<dbReference type="GO" id="GO:0005762">
    <property type="term" value="C:mitochondrial large ribosomal subunit"/>
    <property type="evidence" value="ECO:0007669"/>
    <property type="project" value="TreeGrafter"/>
</dbReference>
<dbReference type="GO" id="GO:0006412">
    <property type="term" value="P:translation"/>
    <property type="evidence" value="ECO:0007669"/>
    <property type="project" value="InterPro"/>
</dbReference>
<dbReference type="STRING" id="126957.T1J891"/>
<dbReference type="Gene3D" id="2.40.50.100">
    <property type="match status" value="1"/>
</dbReference>
<dbReference type="GO" id="GO:0003735">
    <property type="term" value="F:structural constituent of ribosome"/>
    <property type="evidence" value="ECO:0007669"/>
    <property type="project" value="InterPro"/>
</dbReference>
<protein>
    <submittedName>
        <fullName evidence="4">Uncharacterized protein</fullName>
    </submittedName>
</protein>
<dbReference type="HOGENOM" id="CLU_143748_2_0_1"/>
<dbReference type="Pfam" id="PF01016">
    <property type="entry name" value="Ribosomal_L27"/>
    <property type="match status" value="1"/>
</dbReference>
<keyword evidence="5" id="KW-1185">Reference proteome</keyword>
<dbReference type="eggNOG" id="KOG4600">
    <property type="taxonomic scope" value="Eukaryota"/>
</dbReference>
<dbReference type="PANTHER" id="PTHR15893:SF0">
    <property type="entry name" value="LARGE RIBOSOMAL SUBUNIT PROTEIN BL27M"/>
    <property type="match status" value="1"/>
</dbReference>
<dbReference type="PhylomeDB" id="T1J891"/>
<dbReference type="OMA" id="NWDHTWV"/>
<dbReference type="InterPro" id="IPR001684">
    <property type="entry name" value="Ribosomal_bL27"/>
</dbReference>
<dbReference type="EMBL" id="JH431950">
    <property type="status" value="NOT_ANNOTATED_CDS"/>
    <property type="molecule type" value="Genomic_DNA"/>
</dbReference>
<evidence type="ECO:0000256" key="1">
    <source>
        <dbReference type="ARBA" id="ARBA00010797"/>
    </source>
</evidence>
<reference evidence="4" key="2">
    <citation type="submission" date="2015-02" db="UniProtKB">
        <authorList>
            <consortium name="EnsemblMetazoa"/>
        </authorList>
    </citation>
    <scope>IDENTIFICATION</scope>
</reference>
<keyword evidence="2" id="KW-0689">Ribosomal protein</keyword>
<dbReference type="SUPFAM" id="SSF110324">
    <property type="entry name" value="Ribosomal L27 protein-like"/>
    <property type="match status" value="1"/>
</dbReference>
<keyword evidence="3" id="KW-0687">Ribonucleoprotein</keyword>
<accession>T1J891</accession>
<organism evidence="4 5">
    <name type="scientific">Strigamia maritima</name>
    <name type="common">European centipede</name>
    <name type="synonym">Geophilus maritimus</name>
    <dbReference type="NCBI Taxonomy" id="126957"/>
    <lineage>
        <taxon>Eukaryota</taxon>
        <taxon>Metazoa</taxon>
        <taxon>Ecdysozoa</taxon>
        <taxon>Arthropoda</taxon>
        <taxon>Myriapoda</taxon>
        <taxon>Chilopoda</taxon>
        <taxon>Pleurostigmophora</taxon>
        <taxon>Geophilomorpha</taxon>
        <taxon>Linotaeniidae</taxon>
        <taxon>Strigamia</taxon>
    </lineage>
</organism>
<dbReference type="EnsemblMetazoa" id="SMAR009916-RA">
    <property type="protein sequence ID" value="SMAR009916-PA"/>
    <property type="gene ID" value="SMAR009916"/>
</dbReference>
<proteinExistence type="inferred from homology"/>
<evidence type="ECO:0000313" key="5">
    <source>
        <dbReference type="Proteomes" id="UP000014500"/>
    </source>
</evidence>
<comment type="similarity">
    <text evidence="1">Belongs to the bacterial ribosomal protein bL27 family.</text>
</comment>
<reference evidence="5" key="1">
    <citation type="submission" date="2011-05" db="EMBL/GenBank/DDBJ databases">
        <authorList>
            <person name="Richards S.R."/>
            <person name="Qu J."/>
            <person name="Jiang H."/>
            <person name="Jhangiani S.N."/>
            <person name="Agravi P."/>
            <person name="Goodspeed R."/>
            <person name="Gross S."/>
            <person name="Mandapat C."/>
            <person name="Jackson L."/>
            <person name="Mathew T."/>
            <person name="Pu L."/>
            <person name="Thornton R."/>
            <person name="Saada N."/>
            <person name="Wilczek-Boney K.B."/>
            <person name="Lee S."/>
            <person name="Kovar C."/>
            <person name="Wu Y."/>
            <person name="Scherer S.E."/>
            <person name="Worley K.C."/>
            <person name="Muzny D.M."/>
            <person name="Gibbs R."/>
        </authorList>
    </citation>
    <scope>NUCLEOTIDE SEQUENCE</scope>
    <source>
        <strain evidence="5">Brora</strain>
    </source>
</reference>
<dbReference type="PANTHER" id="PTHR15893">
    <property type="entry name" value="RIBOSOMAL PROTEIN L27"/>
    <property type="match status" value="1"/>
</dbReference>
<evidence type="ECO:0000256" key="2">
    <source>
        <dbReference type="ARBA" id="ARBA00022980"/>
    </source>
</evidence>
<evidence type="ECO:0000313" key="4">
    <source>
        <dbReference type="EnsemblMetazoa" id="SMAR009916-PA"/>
    </source>
</evidence>
<sequence length="128" mass="15005">MNQLSHSFGRKILLIRPIALTSVRERHKRKPRGWKHTDGHYVPSGAPLVYQYNLYFHPGLNVGIACNLTLYALEKGKVVISCELAQPDWDHVWMNKYYPNKQGQLLYKKYYHVIPEPQSQKFNLVNQI</sequence>
<name>T1J891_STRMM</name>
<evidence type="ECO:0000256" key="3">
    <source>
        <dbReference type="ARBA" id="ARBA00023274"/>
    </source>
</evidence>
<dbReference type="AlphaFoldDB" id="T1J891"/>